<dbReference type="PROSITE" id="PS00380">
    <property type="entry name" value="RHODANESE_1"/>
    <property type="match status" value="1"/>
</dbReference>
<evidence type="ECO:0000259" key="6">
    <source>
        <dbReference type="PROSITE" id="PS50987"/>
    </source>
</evidence>
<evidence type="ECO:0000256" key="1">
    <source>
        <dbReference type="ARBA" id="ARBA00022849"/>
    </source>
</evidence>
<dbReference type="RefSeq" id="WP_096361665.1">
    <property type="nucleotide sequence ID" value="NZ_AP014879.1"/>
</dbReference>
<evidence type="ECO:0000313" key="7">
    <source>
        <dbReference type="EMBL" id="BAV34974.1"/>
    </source>
</evidence>
<dbReference type="Pfam" id="PF01022">
    <property type="entry name" value="HTH_5"/>
    <property type="match status" value="1"/>
</dbReference>
<gene>
    <name evidence="7" type="ORF">SCL_2697</name>
</gene>
<dbReference type="PANTHER" id="PTHR33154">
    <property type="entry name" value="TRANSCRIPTIONAL REGULATOR, ARSR FAMILY"/>
    <property type="match status" value="1"/>
</dbReference>
<dbReference type="PROSITE" id="PS50987">
    <property type="entry name" value="HTH_ARSR_2"/>
    <property type="match status" value="1"/>
</dbReference>
<dbReference type="Pfam" id="PF00581">
    <property type="entry name" value="Rhodanese"/>
    <property type="match status" value="1"/>
</dbReference>
<evidence type="ECO:0000256" key="2">
    <source>
        <dbReference type="ARBA" id="ARBA00023015"/>
    </source>
</evidence>
<keyword evidence="1" id="KW-0059">Arsenical resistance</keyword>
<evidence type="ECO:0000256" key="4">
    <source>
        <dbReference type="ARBA" id="ARBA00023163"/>
    </source>
</evidence>
<dbReference type="PANTHER" id="PTHR33154:SF18">
    <property type="entry name" value="ARSENICAL RESISTANCE OPERON REPRESSOR"/>
    <property type="match status" value="1"/>
</dbReference>
<organism evidence="7 8">
    <name type="scientific">Sulfuricaulis limicola</name>
    <dbReference type="NCBI Taxonomy" id="1620215"/>
    <lineage>
        <taxon>Bacteria</taxon>
        <taxon>Pseudomonadati</taxon>
        <taxon>Pseudomonadota</taxon>
        <taxon>Gammaproteobacteria</taxon>
        <taxon>Acidiferrobacterales</taxon>
        <taxon>Acidiferrobacteraceae</taxon>
        <taxon>Sulfuricaulis</taxon>
    </lineage>
</organism>
<dbReference type="NCBIfam" id="NF033788">
    <property type="entry name" value="HTH_metalloreg"/>
    <property type="match status" value="1"/>
</dbReference>
<dbReference type="SMART" id="SM00418">
    <property type="entry name" value="HTH_ARSR"/>
    <property type="match status" value="1"/>
</dbReference>
<dbReference type="Gene3D" id="3.40.250.10">
    <property type="entry name" value="Rhodanese-like domain"/>
    <property type="match status" value="1"/>
</dbReference>
<dbReference type="PRINTS" id="PR00778">
    <property type="entry name" value="HTHARSR"/>
</dbReference>
<feature type="domain" description="HTH arsR-type" evidence="6">
    <location>
        <begin position="6"/>
        <end position="100"/>
    </location>
</feature>
<name>A0A1B4XJK7_9GAMM</name>
<sequence>MSRQNLKQQIYSQVARIGKVVGHGHRLELLEYLAQGERTVEALAKLTGLSVANTSQHLRVMRQSGLVEARKDGLYVYYSLTDDEIVRLLSSMRKLAESHLADVDRLVRSYLTVKDELEPIPRQELLDRARRGIVTVLDVRPSEEFASGHVPGAVNVSLKDLEQWLKKLPHNQEIVAYCRGPHCVLAFEAVAKLRENGFQARRLEDGFPEWREAGLPVEKSIMPESENSKA</sequence>
<evidence type="ECO:0000313" key="8">
    <source>
        <dbReference type="Proteomes" id="UP000243180"/>
    </source>
</evidence>
<dbReference type="InterPro" id="IPR001845">
    <property type="entry name" value="HTH_ArsR_DNA-bd_dom"/>
</dbReference>
<dbReference type="CDD" id="cd00158">
    <property type="entry name" value="RHOD"/>
    <property type="match status" value="1"/>
</dbReference>
<dbReference type="SMART" id="SM00450">
    <property type="entry name" value="RHOD"/>
    <property type="match status" value="1"/>
</dbReference>
<dbReference type="CDD" id="cd00090">
    <property type="entry name" value="HTH_ARSR"/>
    <property type="match status" value="1"/>
</dbReference>
<keyword evidence="8" id="KW-1185">Reference proteome</keyword>
<dbReference type="SUPFAM" id="SSF52821">
    <property type="entry name" value="Rhodanese/Cell cycle control phosphatase"/>
    <property type="match status" value="1"/>
</dbReference>
<dbReference type="GO" id="GO:0004792">
    <property type="term" value="F:thiosulfate-cyanide sulfurtransferase activity"/>
    <property type="evidence" value="ECO:0007669"/>
    <property type="project" value="InterPro"/>
</dbReference>
<dbReference type="InterPro" id="IPR051081">
    <property type="entry name" value="HTH_MetalResp_TranReg"/>
</dbReference>
<dbReference type="PROSITE" id="PS50206">
    <property type="entry name" value="RHODANESE_3"/>
    <property type="match status" value="1"/>
</dbReference>
<keyword evidence="2" id="KW-0805">Transcription regulation</keyword>
<dbReference type="OrthoDB" id="9814704at2"/>
<dbReference type="GO" id="GO:0003677">
    <property type="term" value="F:DNA binding"/>
    <property type="evidence" value="ECO:0007669"/>
    <property type="project" value="UniProtKB-KW"/>
</dbReference>
<evidence type="ECO:0000259" key="5">
    <source>
        <dbReference type="PROSITE" id="PS50206"/>
    </source>
</evidence>
<dbReference type="InterPro" id="IPR001763">
    <property type="entry name" value="Rhodanese-like_dom"/>
</dbReference>
<reference evidence="7 8" key="1">
    <citation type="submission" date="2015-05" db="EMBL/GenBank/DDBJ databases">
        <title>Complete genome sequence of a sulfur-oxidizing gammaproteobacterium strain HA5.</title>
        <authorList>
            <person name="Miura A."/>
            <person name="Kojima H."/>
            <person name="Fukui M."/>
        </authorList>
    </citation>
    <scope>NUCLEOTIDE SEQUENCE [LARGE SCALE GENOMIC DNA]</scope>
    <source>
        <strain evidence="7 8">HA5</strain>
    </source>
</reference>
<dbReference type="Gene3D" id="1.10.10.10">
    <property type="entry name" value="Winged helix-like DNA-binding domain superfamily/Winged helix DNA-binding domain"/>
    <property type="match status" value="1"/>
</dbReference>
<proteinExistence type="predicted"/>
<accession>A0A1B4XJK7</accession>
<feature type="domain" description="Rhodanese" evidence="5">
    <location>
        <begin position="134"/>
        <end position="219"/>
    </location>
</feature>
<dbReference type="AlphaFoldDB" id="A0A1B4XJK7"/>
<keyword evidence="4" id="KW-0804">Transcription</keyword>
<evidence type="ECO:0000256" key="3">
    <source>
        <dbReference type="ARBA" id="ARBA00023125"/>
    </source>
</evidence>
<dbReference type="InterPro" id="IPR036388">
    <property type="entry name" value="WH-like_DNA-bd_sf"/>
</dbReference>
<dbReference type="Proteomes" id="UP000243180">
    <property type="component" value="Chromosome"/>
</dbReference>
<dbReference type="EMBL" id="AP014879">
    <property type="protein sequence ID" value="BAV34974.1"/>
    <property type="molecule type" value="Genomic_DNA"/>
</dbReference>
<keyword evidence="3" id="KW-0238">DNA-binding</keyword>
<dbReference type="InterPro" id="IPR001307">
    <property type="entry name" value="Thiosulphate_STrfase_CS"/>
</dbReference>
<dbReference type="InterPro" id="IPR036873">
    <property type="entry name" value="Rhodanese-like_dom_sf"/>
</dbReference>
<dbReference type="FunFam" id="3.40.250.10:FF:000039">
    <property type="entry name" value="ArsR family transcriptional regulator"/>
    <property type="match status" value="1"/>
</dbReference>
<dbReference type="GO" id="GO:0046685">
    <property type="term" value="P:response to arsenic-containing substance"/>
    <property type="evidence" value="ECO:0007669"/>
    <property type="project" value="UniProtKB-KW"/>
</dbReference>
<dbReference type="InterPro" id="IPR011991">
    <property type="entry name" value="ArsR-like_HTH"/>
</dbReference>
<dbReference type="InterPro" id="IPR036390">
    <property type="entry name" value="WH_DNA-bd_sf"/>
</dbReference>
<dbReference type="SUPFAM" id="SSF46785">
    <property type="entry name" value="Winged helix' DNA-binding domain"/>
    <property type="match status" value="1"/>
</dbReference>
<dbReference type="GO" id="GO:0003700">
    <property type="term" value="F:DNA-binding transcription factor activity"/>
    <property type="evidence" value="ECO:0007669"/>
    <property type="project" value="InterPro"/>
</dbReference>
<protein>
    <submittedName>
        <fullName evidence="7">ArsR family transcriptional regulator</fullName>
    </submittedName>
</protein>
<dbReference type="InParanoid" id="A0A1B4XJK7"/>
<dbReference type="KEGG" id="slim:SCL_2697"/>